<name>A0A2Z6S8J1_9GLOM</name>
<keyword evidence="2" id="KW-1185">Reference proteome</keyword>
<organism evidence="1 2">
    <name type="scientific">Rhizophagus clarus</name>
    <dbReference type="NCBI Taxonomy" id="94130"/>
    <lineage>
        <taxon>Eukaryota</taxon>
        <taxon>Fungi</taxon>
        <taxon>Fungi incertae sedis</taxon>
        <taxon>Mucoromycota</taxon>
        <taxon>Glomeromycotina</taxon>
        <taxon>Glomeromycetes</taxon>
        <taxon>Glomerales</taxon>
        <taxon>Glomeraceae</taxon>
        <taxon>Rhizophagus</taxon>
    </lineage>
</organism>
<evidence type="ECO:0000313" key="2">
    <source>
        <dbReference type="Proteomes" id="UP000247702"/>
    </source>
</evidence>
<reference evidence="1 2" key="1">
    <citation type="submission" date="2017-11" db="EMBL/GenBank/DDBJ databases">
        <title>The genome of Rhizophagus clarus HR1 reveals common genetic basis of auxotrophy among arbuscular mycorrhizal fungi.</title>
        <authorList>
            <person name="Kobayashi Y."/>
        </authorList>
    </citation>
    <scope>NUCLEOTIDE SEQUENCE [LARGE SCALE GENOMIC DNA]</scope>
    <source>
        <strain evidence="1 2">HR1</strain>
    </source>
</reference>
<accession>A0A2Z6S8J1</accession>
<gene>
    <name evidence="1" type="ORF">RclHR1_06380011</name>
</gene>
<evidence type="ECO:0000313" key="1">
    <source>
        <dbReference type="EMBL" id="GBC05700.1"/>
    </source>
</evidence>
<protein>
    <submittedName>
        <fullName evidence="1">Uncharacterized protein</fullName>
    </submittedName>
</protein>
<dbReference type="Proteomes" id="UP000247702">
    <property type="component" value="Unassembled WGS sequence"/>
</dbReference>
<sequence>MNSNNISSTHIATIIITITTTHKYNSTIKPNFFLYHQYIKKPIAFIIQPVNNDPIIIAILNNLDLLLSPCGVTDVGFSNNGFTDFESGNEDVIIVEVVTEVKYIVDVTVDVFVKNKFEHSVKFSDVNNGNCSNDPNKKDV</sequence>
<comment type="caution">
    <text evidence="1">The sequence shown here is derived from an EMBL/GenBank/DDBJ whole genome shotgun (WGS) entry which is preliminary data.</text>
</comment>
<dbReference type="AlphaFoldDB" id="A0A2Z6S8J1"/>
<proteinExistence type="predicted"/>
<dbReference type="EMBL" id="BEXD01004024">
    <property type="protein sequence ID" value="GBC05700.1"/>
    <property type="molecule type" value="Genomic_DNA"/>
</dbReference>